<dbReference type="GO" id="GO:0003700">
    <property type="term" value="F:DNA-binding transcription factor activity"/>
    <property type="evidence" value="ECO:0007669"/>
    <property type="project" value="TreeGrafter"/>
</dbReference>
<feature type="DNA-binding region" description="H-T-H motif" evidence="4">
    <location>
        <begin position="32"/>
        <end position="51"/>
    </location>
</feature>
<dbReference type="PROSITE" id="PS01081">
    <property type="entry name" value="HTH_TETR_1"/>
    <property type="match status" value="1"/>
</dbReference>
<feature type="domain" description="HTH tetR-type" evidence="5">
    <location>
        <begin position="9"/>
        <end position="69"/>
    </location>
</feature>
<gene>
    <name evidence="6" type="ORF">B4915_04510</name>
</gene>
<evidence type="ECO:0000256" key="1">
    <source>
        <dbReference type="ARBA" id="ARBA00023015"/>
    </source>
</evidence>
<keyword evidence="2 4" id="KW-0238">DNA-binding</keyword>
<evidence type="ECO:0000256" key="2">
    <source>
        <dbReference type="ARBA" id="ARBA00023125"/>
    </source>
</evidence>
<dbReference type="SUPFAM" id="SSF48498">
    <property type="entry name" value="Tetracyclin repressor-like, C-terminal domain"/>
    <property type="match status" value="1"/>
</dbReference>
<dbReference type="InterPro" id="IPR036271">
    <property type="entry name" value="Tet_transcr_reg_TetR-rel_C_sf"/>
</dbReference>
<comment type="caution">
    <text evidence="6">The sequence shown here is derived from an EMBL/GenBank/DDBJ whole genome shotgun (WGS) entry which is preliminary data.</text>
</comment>
<dbReference type="Proteomes" id="UP000238650">
    <property type="component" value="Unassembled WGS sequence"/>
</dbReference>
<dbReference type="PANTHER" id="PTHR30055:SF234">
    <property type="entry name" value="HTH-TYPE TRANSCRIPTIONAL REGULATOR BETI"/>
    <property type="match status" value="1"/>
</dbReference>
<dbReference type="InterPro" id="IPR050109">
    <property type="entry name" value="HTH-type_TetR-like_transc_reg"/>
</dbReference>
<proteinExistence type="predicted"/>
<dbReference type="Pfam" id="PF00440">
    <property type="entry name" value="TetR_N"/>
    <property type="match status" value="1"/>
</dbReference>
<protein>
    <recommendedName>
        <fullName evidence="5">HTH tetR-type domain-containing protein</fullName>
    </recommendedName>
</protein>
<evidence type="ECO:0000256" key="3">
    <source>
        <dbReference type="ARBA" id="ARBA00023163"/>
    </source>
</evidence>
<dbReference type="PANTHER" id="PTHR30055">
    <property type="entry name" value="HTH-TYPE TRANSCRIPTIONAL REGULATOR RUTR"/>
    <property type="match status" value="1"/>
</dbReference>
<dbReference type="PRINTS" id="PR00455">
    <property type="entry name" value="HTHTETR"/>
</dbReference>
<keyword evidence="1" id="KW-0805">Transcription regulation</keyword>
<evidence type="ECO:0000256" key="4">
    <source>
        <dbReference type="PROSITE-ProRule" id="PRU00335"/>
    </source>
</evidence>
<organism evidence="6 7">
    <name type="scientific">Leucobacter massiliensis</name>
    <dbReference type="NCBI Taxonomy" id="1686285"/>
    <lineage>
        <taxon>Bacteria</taxon>
        <taxon>Bacillati</taxon>
        <taxon>Actinomycetota</taxon>
        <taxon>Actinomycetes</taxon>
        <taxon>Micrococcales</taxon>
        <taxon>Microbacteriaceae</taxon>
        <taxon>Leucobacter</taxon>
    </lineage>
</organism>
<reference evidence="6 7" key="1">
    <citation type="journal article" date="2017" name="New Microbes New Infect">
        <title>Genome sequence of 'Leucobacter massiliensis' sp. nov. isolated from human pharynx after travel to the 2014 Hajj.</title>
        <authorList>
            <person name="Leangapichart T."/>
            <person name="Gautret P."/>
            <person name="Nguyen T.T."/>
            <person name="Armstrong N."/>
            <person name="Rolain J.M."/>
        </authorList>
    </citation>
    <scope>NUCLEOTIDE SEQUENCE [LARGE SCALE GENOMIC DNA]</scope>
    <source>
        <strain evidence="6 7">122RC15</strain>
    </source>
</reference>
<dbReference type="Gene3D" id="1.10.357.10">
    <property type="entry name" value="Tetracycline Repressor, domain 2"/>
    <property type="match status" value="1"/>
</dbReference>
<evidence type="ECO:0000259" key="5">
    <source>
        <dbReference type="PROSITE" id="PS50977"/>
    </source>
</evidence>
<name>A0A2S9QQ65_9MICO</name>
<evidence type="ECO:0000313" key="6">
    <source>
        <dbReference type="EMBL" id="PRI11712.1"/>
    </source>
</evidence>
<dbReference type="RefSeq" id="WP_105804652.1">
    <property type="nucleotide sequence ID" value="NZ_MWZD01000014.1"/>
</dbReference>
<keyword evidence="7" id="KW-1185">Reference proteome</keyword>
<dbReference type="PROSITE" id="PS50977">
    <property type="entry name" value="HTH_TETR_2"/>
    <property type="match status" value="1"/>
</dbReference>
<accession>A0A2S9QQ65</accession>
<dbReference type="InterPro" id="IPR001647">
    <property type="entry name" value="HTH_TetR"/>
</dbReference>
<dbReference type="SUPFAM" id="SSF46689">
    <property type="entry name" value="Homeodomain-like"/>
    <property type="match status" value="1"/>
</dbReference>
<dbReference type="AlphaFoldDB" id="A0A2S9QQ65"/>
<dbReference type="GO" id="GO:0000976">
    <property type="term" value="F:transcription cis-regulatory region binding"/>
    <property type="evidence" value="ECO:0007669"/>
    <property type="project" value="TreeGrafter"/>
</dbReference>
<dbReference type="OrthoDB" id="7186128at2"/>
<dbReference type="EMBL" id="MWZD01000014">
    <property type="protein sequence ID" value="PRI11712.1"/>
    <property type="molecule type" value="Genomic_DNA"/>
</dbReference>
<dbReference type="InterPro" id="IPR009057">
    <property type="entry name" value="Homeodomain-like_sf"/>
</dbReference>
<dbReference type="InterPro" id="IPR023772">
    <property type="entry name" value="DNA-bd_HTH_TetR-type_CS"/>
</dbReference>
<evidence type="ECO:0000313" key="7">
    <source>
        <dbReference type="Proteomes" id="UP000238650"/>
    </source>
</evidence>
<keyword evidence="3" id="KW-0804">Transcription</keyword>
<sequence length="210" mass="22476">MARIVKQAAERRDEILDAAGRLFVTRGYEATTIADLLEAVGIARGTLYHHFRSKEEVLDALIRRHGDRMLEGLRGVVASPLPPTQKFMAGIAAMSPQDPEQAALIDALGRSADTALFAKSLEDLMQRMAPVIAEVVHEGVATGEMRTAHPLEATRILLAATHALLDNPALAWSAEQRTAQFAALLDAAERLLGTEPGAFAAIAAVPGDHS</sequence>